<feature type="region of interest" description="Disordered" evidence="1">
    <location>
        <begin position="139"/>
        <end position="173"/>
    </location>
</feature>
<dbReference type="Proteomes" id="UP001221411">
    <property type="component" value="Unassembled WGS sequence"/>
</dbReference>
<organism evidence="2 3">
    <name type="scientific">Polyangium mundeleinium</name>
    <dbReference type="NCBI Taxonomy" id="2995306"/>
    <lineage>
        <taxon>Bacteria</taxon>
        <taxon>Pseudomonadati</taxon>
        <taxon>Myxococcota</taxon>
        <taxon>Polyangia</taxon>
        <taxon>Polyangiales</taxon>
        <taxon>Polyangiaceae</taxon>
        <taxon>Polyangium</taxon>
    </lineage>
</organism>
<evidence type="ECO:0008006" key="4">
    <source>
        <dbReference type="Google" id="ProtNLM"/>
    </source>
</evidence>
<accession>A0ABT5F5S9</accession>
<evidence type="ECO:0000313" key="2">
    <source>
        <dbReference type="EMBL" id="MDC0749453.1"/>
    </source>
</evidence>
<dbReference type="PROSITE" id="PS51257">
    <property type="entry name" value="PROKAR_LIPOPROTEIN"/>
    <property type="match status" value="1"/>
</dbReference>
<sequence length="794" mass="85102">MKGLQRQKSFLGKRAAKAALSMVVATTAAGAAGCLDRPVETVEPRITATIVERLTQSSVDKIDILLAIDNSRSMADKQNILAAAVPDLVTGLVNPRCINEDGVPAMVQPGYPTDDCPAGTKREFQPVLDIHIGVTSSSIGGHGADSCPNSDANSKECSPQPNTTNNDKGHLLSRLDQCGGASVDTYPYGSGSTDKGFLGWDPEQKLSPPGEKDIPNLQANLRDMVIGTGQIGCGYESQLESIYRFLADPEPYETISVVNNRATPDGTDTILLQQRAEFMRPDSLLAIIMLTDENDCSIKEYGQFYYVGQLRIGATNVRMPRARQECATNPDDPCCKSCGQDPGSCPADASCTNPQGGQALLNVDEDDINLRCWDQKRRFGIDFLYPTDRYVQAFSAAEIQNRAGELVPNPIFSDLNPQDNITNIRDAGLVFFAGIVGVPWQDIARDKTDLSKGFKSADEMVAPIDASGFSTWDVILGSAKTPEGKPLDPLMIESVQKRTGTNPITGDVLVDASTPNANPLNGHEWTIANDDLQYACVFPLPVADQRDCTNTNLTACDCFEVGNDNPLCQQDPNHNNQPTLQVRAKAYPGVRPLEVMRDLGNQGIVASVCPSKIEAADFDKPDFGYRPAIGSIIDRLKNALKGQCLPRTLTPGPNGDIPCLILEARNTQGAGCVCDPLKARADIPAEGPKAKAVQLAKEDPAAAKAGWDCFCEITQAKDAERTACQDDSSEEPQIGGQAVNGWCYVDGTTTPPTGNVEIVKDCPANEQRIIRFVGAGEAQPGATLFITCSGDTGG</sequence>
<dbReference type="EMBL" id="JAQNDO010000001">
    <property type="protein sequence ID" value="MDC0749453.1"/>
    <property type="molecule type" value="Genomic_DNA"/>
</dbReference>
<comment type="caution">
    <text evidence="2">The sequence shown here is derived from an EMBL/GenBank/DDBJ whole genome shotgun (WGS) entry which is preliminary data.</text>
</comment>
<evidence type="ECO:0000313" key="3">
    <source>
        <dbReference type="Proteomes" id="UP001221411"/>
    </source>
</evidence>
<dbReference type="RefSeq" id="WP_271929328.1">
    <property type="nucleotide sequence ID" value="NZ_JAQNDO010000001.1"/>
</dbReference>
<keyword evidence="3" id="KW-1185">Reference proteome</keyword>
<name>A0ABT5F5S9_9BACT</name>
<evidence type="ECO:0000256" key="1">
    <source>
        <dbReference type="SAM" id="MobiDB-lite"/>
    </source>
</evidence>
<gene>
    <name evidence="2" type="ORF">POL67_49445</name>
</gene>
<proteinExistence type="predicted"/>
<feature type="compositionally biased region" description="Polar residues" evidence="1">
    <location>
        <begin position="147"/>
        <end position="166"/>
    </location>
</feature>
<reference evidence="2 3" key="1">
    <citation type="submission" date="2022-11" db="EMBL/GenBank/DDBJ databases">
        <title>Minimal conservation of predation-associated metabolite biosynthetic gene clusters underscores biosynthetic potential of Myxococcota including descriptions for ten novel species: Archangium lansinium sp. nov., Myxococcus landrumus sp. nov., Nannocystis bai.</title>
        <authorList>
            <person name="Ahearne A."/>
            <person name="Stevens C."/>
            <person name="Dowd S."/>
        </authorList>
    </citation>
    <scope>NUCLEOTIDE SEQUENCE [LARGE SCALE GENOMIC DNA]</scope>
    <source>
        <strain evidence="2 3">RJM3</strain>
    </source>
</reference>
<protein>
    <recommendedName>
        <fullName evidence="4">VWA domain-containing protein</fullName>
    </recommendedName>
</protein>